<dbReference type="HAMAP" id="MF_00223">
    <property type="entry name" value="FolE"/>
    <property type="match status" value="1"/>
</dbReference>
<evidence type="ECO:0000313" key="8">
    <source>
        <dbReference type="EMBL" id="RGR48418.1"/>
    </source>
</evidence>
<dbReference type="GO" id="GO:0005525">
    <property type="term" value="F:GTP binding"/>
    <property type="evidence" value="ECO:0007669"/>
    <property type="project" value="UniProtKB-KW"/>
</dbReference>
<evidence type="ECO:0000313" key="10">
    <source>
        <dbReference type="Proteomes" id="UP000285839"/>
    </source>
</evidence>
<evidence type="ECO:0000256" key="3">
    <source>
        <dbReference type="ARBA" id="ARBA00022563"/>
    </source>
</evidence>
<dbReference type="AlphaFoldDB" id="A0A411ZLG5"/>
<dbReference type="GO" id="GO:0006729">
    <property type="term" value="P:tetrahydrobiopterin biosynthetic process"/>
    <property type="evidence" value="ECO:0007669"/>
    <property type="project" value="TreeGrafter"/>
</dbReference>
<keyword evidence="5" id="KW-0862">Zinc</keyword>
<evidence type="ECO:0000256" key="4">
    <source>
        <dbReference type="ARBA" id="ARBA00022801"/>
    </source>
</evidence>
<evidence type="ECO:0000256" key="2">
    <source>
        <dbReference type="ARBA" id="ARBA00005080"/>
    </source>
</evidence>
<protein>
    <recommendedName>
        <fullName evidence="5">GTP cyclohydrolase 1</fullName>
        <ecNumber evidence="5">3.5.4.16</ecNumber>
    </recommendedName>
    <alternativeName>
        <fullName evidence="5">GTP cyclohydrolase I</fullName>
        <shortName evidence="5">GTP-CH-I</shortName>
    </alternativeName>
</protein>
<dbReference type="PANTHER" id="PTHR11109">
    <property type="entry name" value="GTP CYCLOHYDROLASE I"/>
    <property type="match status" value="1"/>
</dbReference>
<evidence type="ECO:0000313" key="7">
    <source>
        <dbReference type="EMBL" id="RGQ03678.1"/>
    </source>
</evidence>
<dbReference type="InterPro" id="IPR020602">
    <property type="entry name" value="GTP_CycHdrlase_I_dom"/>
</dbReference>
<evidence type="ECO:0000313" key="9">
    <source>
        <dbReference type="Proteomes" id="UP000283585"/>
    </source>
</evidence>
<gene>
    <name evidence="5" type="primary">folE</name>
    <name evidence="8" type="ORF">DWY46_11030</name>
    <name evidence="7" type="ORF">DWZ12_12280</name>
</gene>
<comment type="subunit">
    <text evidence="5">Homopolymer.</text>
</comment>
<dbReference type="FunFam" id="1.10.286.10:FF:000001">
    <property type="entry name" value="GTP cyclohydrolase 1"/>
    <property type="match status" value="1"/>
</dbReference>
<dbReference type="Proteomes" id="UP000285839">
    <property type="component" value="Unassembled WGS sequence"/>
</dbReference>
<feature type="binding site" evidence="5">
    <location>
        <position position="172"/>
    </location>
    <ligand>
        <name>Zn(2+)</name>
        <dbReference type="ChEBI" id="CHEBI:29105"/>
    </ligand>
</feature>
<dbReference type="EMBL" id="QRSS01000015">
    <property type="protein sequence ID" value="RGQ03678.1"/>
    <property type="molecule type" value="Genomic_DNA"/>
</dbReference>
<dbReference type="InterPro" id="IPR001474">
    <property type="entry name" value="GTP_CycHdrlase_I"/>
</dbReference>
<dbReference type="Proteomes" id="UP000283585">
    <property type="component" value="Unassembled WGS sequence"/>
</dbReference>
<dbReference type="InterPro" id="IPR043133">
    <property type="entry name" value="GTP-CH-I_C/QueF"/>
</dbReference>
<organism evidence="7 9">
    <name type="scientific">Blautia obeum</name>
    <dbReference type="NCBI Taxonomy" id="40520"/>
    <lineage>
        <taxon>Bacteria</taxon>
        <taxon>Bacillati</taxon>
        <taxon>Bacillota</taxon>
        <taxon>Clostridia</taxon>
        <taxon>Lachnospirales</taxon>
        <taxon>Lachnospiraceae</taxon>
        <taxon>Blautia</taxon>
    </lineage>
</organism>
<keyword evidence="5" id="KW-0342">GTP-binding</keyword>
<dbReference type="InterPro" id="IPR018234">
    <property type="entry name" value="GTP_CycHdrlase_I_CS"/>
</dbReference>
<dbReference type="Pfam" id="PF01227">
    <property type="entry name" value="GTP_cyclohydroI"/>
    <property type="match status" value="1"/>
</dbReference>
<dbReference type="Gene3D" id="3.30.1130.10">
    <property type="match status" value="1"/>
</dbReference>
<evidence type="ECO:0000256" key="1">
    <source>
        <dbReference type="ARBA" id="ARBA00001052"/>
    </source>
</evidence>
<accession>A0A411ZLG5</accession>
<dbReference type="GO" id="GO:0003934">
    <property type="term" value="F:GTP cyclohydrolase I activity"/>
    <property type="evidence" value="ECO:0007669"/>
    <property type="project" value="UniProtKB-UniRule"/>
</dbReference>
<keyword evidence="4 5" id="KW-0378">Hydrolase</keyword>
<dbReference type="SUPFAM" id="SSF55620">
    <property type="entry name" value="Tetrahydrobiopterin biosynthesis enzymes-like"/>
    <property type="match status" value="1"/>
</dbReference>
<reference evidence="9 10" key="1">
    <citation type="submission" date="2018-08" db="EMBL/GenBank/DDBJ databases">
        <title>A genome reference for cultivated species of the human gut microbiota.</title>
        <authorList>
            <person name="Zou Y."/>
            <person name="Xue W."/>
            <person name="Luo G."/>
        </authorList>
    </citation>
    <scope>NUCLEOTIDE SEQUENCE [LARGE SCALE GENOMIC DNA]</scope>
    <source>
        <strain evidence="8 10">AF25-21</strain>
        <strain evidence="7 9">AF29-2BH</strain>
    </source>
</reference>
<dbReference type="EC" id="3.5.4.16" evidence="5"/>
<proteinExistence type="inferred from homology"/>
<comment type="similarity">
    <text evidence="5">Belongs to the GTP cyclohydrolase I family.</text>
</comment>
<dbReference type="GO" id="GO:0008270">
    <property type="term" value="F:zinc ion binding"/>
    <property type="evidence" value="ECO:0007669"/>
    <property type="project" value="UniProtKB-UniRule"/>
</dbReference>
<dbReference type="GO" id="GO:0046654">
    <property type="term" value="P:tetrahydrofolate biosynthetic process"/>
    <property type="evidence" value="ECO:0007669"/>
    <property type="project" value="UniProtKB-UniRule"/>
</dbReference>
<dbReference type="Gene3D" id="1.10.286.10">
    <property type="match status" value="1"/>
</dbReference>
<dbReference type="EMBL" id="QRUH01000008">
    <property type="protein sequence ID" value="RGR48418.1"/>
    <property type="molecule type" value="Genomic_DNA"/>
</dbReference>
<sequence>MEKHKKIDTKAIEYHIAGILKALGDNPEREGLIDTPKRVAKMYEEVFEGMNYTNEEIADMFNKTFALDRLEEEFENVECKSQNGNSDMVVVKDIDIFSYCEHHLALMYDMKVTVAYIPKGRVIGLSKIARIADMVSKRLQLQERIGSDIADIMQMVTGAEDIAVLIEGCHSCMTARGIKKTNTKTYTQTLRGRFNNESNGFVQWWNR</sequence>
<dbReference type="PANTHER" id="PTHR11109:SF7">
    <property type="entry name" value="GTP CYCLOHYDROLASE 1"/>
    <property type="match status" value="1"/>
</dbReference>
<dbReference type="PROSITE" id="PS00859">
    <property type="entry name" value="GTP_CYCLOHYDROL_1_1"/>
    <property type="match status" value="1"/>
</dbReference>
<dbReference type="UniPathway" id="UPA00848">
    <property type="reaction ID" value="UER00151"/>
</dbReference>
<comment type="caution">
    <text evidence="7">The sequence shown here is derived from an EMBL/GenBank/DDBJ whole genome shotgun (WGS) entry which is preliminary data.</text>
</comment>
<dbReference type="GO" id="GO:0005737">
    <property type="term" value="C:cytoplasm"/>
    <property type="evidence" value="ECO:0007669"/>
    <property type="project" value="TreeGrafter"/>
</dbReference>
<evidence type="ECO:0000256" key="5">
    <source>
        <dbReference type="HAMAP-Rule" id="MF_00223"/>
    </source>
</evidence>
<keyword evidence="3 5" id="KW-0554">One-carbon metabolism</keyword>
<keyword evidence="5" id="KW-0479">Metal-binding</keyword>
<dbReference type="InterPro" id="IPR043134">
    <property type="entry name" value="GTP-CH-I_N"/>
</dbReference>
<feature type="binding site" evidence="5">
    <location>
        <position position="103"/>
    </location>
    <ligand>
        <name>Zn(2+)</name>
        <dbReference type="ChEBI" id="CHEBI:29105"/>
    </ligand>
</feature>
<comment type="catalytic activity">
    <reaction evidence="1 5">
        <text>GTP + H2O = 7,8-dihydroneopterin 3'-triphosphate + formate + H(+)</text>
        <dbReference type="Rhea" id="RHEA:17473"/>
        <dbReference type="ChEBI" id="CHEBI:15377"/>
        <dbReference type="ChEBI" id="CHEBI:15378"/>
        <dbReference type="ChEBI" id="CHEBI:15740"/>
        <dbReference type="ChEBI" id="CHEBI:37565"/>
        <dbReference type="ChEBI" id="CHEBI:58462"/>
        <dbReference type="EC" id="3.5.4.16"/>
    </reaction>
</comment>
<feature type="binding site" evidence="5">
    <location>
        <position position="100"/>
    </location>
    <ligand>
        <name>Zn(2+)</name>
        <dbReference type="ChEBI" id="CHEBI:29105"/>
    </ligand>
</feature>
<dbReference type="GeneID" id="66467645"/>
<keyword evidence="5" id="KW-0547">Nucleotide-binding</keyword>
<comment type="pathway">
    <text evidence="2 5">Cofactor biosynthesis; 7,8-dihydroneopterin triphosphate biosynthesis; 7,8-dihydroneopterin triphosphate from GTP: step 1/1.</text>
</comment>
<dbReference type="NCBIfam" id="NF006826">
    <property type="entry name" value="PRK09347.1-3"/>
    <property type="match status" value="1"/>
</dbReference>
<dbReference type="RefSeq" id="WP_117836027.1">
    <property type="nucleotide sequence ID" value="NZ_JBBNFJ010000010.1"/>
</dbReference>
<feature type="domain" description="GTP cyclohydrolase I" evidence="6">
    <location>
        <begin position="12"/>
        <end position="199"/>
    </location>
</feature>
<dbReference type="FunFam" id="3.30.1130.10:FF:000001">
    <property type="entry name" value="GTP cyclohydrolase 1"/>
    <property type="match status" value="1"/>
</dbReference>
<dbReference type="GO" id="GO:0006730">
    <property type="term" value="P:one-carbon metabolic process"/>
    <property type="evidence" value="ECO:0007669"/>
    <property type="project" value="UniProtKB-UniRule"/>
</dbReference>
<evidence type="ECO:0000259" key="6">
    <source>
        <dbReference type="Pfam" id="PF01227"/>
    </source>
</evidence>
<name>A0A411ZLG5_9FIRM</name>